<dbReference type="Pfam" id="PF07786">
    <property type="entry name" value="HGSNAT_cat"/>
    <property type="match status" value="1"/>
</dbReference>
<feature type="transmembrane region" description="Helical" evidence="1">
    <location>
        <begin position="86"/>
        <end position="103"/>
    </location>
</feature>
<dbReference type="EMBL" id="MHIE01000019">
    <property type="protein sequence ID" value="OGY45493.1"/>
    <property type="molecule type" value="Genomic_DNA"/>
</dbReference>
<keyword evidence="1" id="KW-1133">Transmembrane helix</keyword>
<feature type="transmembrane region" description="Helical" evidence="1">
    <location>
        <begin position="109"/>
        <end position="126"/>
    </location>
</feature>
<evidence type="ECO:0000259" key="2">
    <source>
        <dbReference type="Pfam" id="PF07786"/>
    </source>
</evidence>
<evidence type="ECO:0000256" key="1">
    <source>
        <dbReference type="SAM" id="Phobius"/>
    </source>
</evidence>
<keyword evidence="1" id="KW-0812">Transmembrane</keyword>
<dbReference type="InterPro" id="IPR012429">
    <property type="entry name" value="HGSNAT_cat"/>
</dbReference>
<comment type="caution">
    <text evidence="3">The sequence shown here is derived from an EMBL/GenBank/DDBJ whole genome shotgun (WGS) entry which is preliminary data.</text>
</comment>
<name>A0A1G1XZG4_9BACT</name>
<dbReference type="STRING" id="1797535.A2744_02280"/>
<sequence>MNRFWEIDFFRGLGIILMVIFHTAYDLTAFGQVGFNFQVLGWKIFAYATGSIFLLLVGVSLTISLARAKNNQPTKFLHFKSLIRGLKILLWAMAITIVTRIFLGDGFVVFGVLHLIGLATVLAYPLRNFKILNVSLGLLIIALGVYLQTLRSASAALVWLGIAPINFYSVDYYPLLPWLGVVLLGVALGNWLYPQGQKKIKTSDSAPNFLTKKIACLGQHSLLIYLIHQPILIVLLWSAGLIKI</sequence>
<accession>A0A1G1XZG4</accession>
<evidence type="ECO:0000313" key="3">
    <source>
        <dbReference type="EMBL" id="OGY45493.1"/>
    </source>
</evidence>
<feature type="domain" description="Heparan-alpha-glucosaminide N-acetyltransferase catalytic" evidence="2">
    <location>
        <begin position="3"/>
        <end position="230"/>
    </location>
</feature>
<organism evidence="3 4">
    <name type="scientific">Candidatus Buchananbacteria bacterium RIFCSPHIGHO2_01_FULL_44_11</name>
    <dbReference type="NCBI Taxonomy" id="1797535"/>
    <lineage>
        <taxon>Bacteria</taxon>
        <taxon>Candidatus Buchananiibacteriota</taxon>
    </lineage>
</organism>
<feature type="transmembrane region" description="Helical" evidence="1">
    <location>
        <begin position="138"/>
        <end position="163"/>
    </location>
</feature>
<evidence type="ECO:0000313" key="4">
    <source>
        <dbReference type="Proteomes" id="UP000178240"/>
    </source>
</evidence>
<feature type="transmembrane region" description="Helical" evidence="1">
    <location>
        <begin position="175"/>
        <end position="193"/>
    </location>
</feature>
<feature type="transmembrane region" description="Helical" evidence="1">
    <location>
        <begin position="44"/>
        <end position="66"/>
    </location>
</feature>
<keyword evidence="1" id="KW-0472">Membrane</keyword>
<dbReference type="Proteomes" id="UP000178240">
    <property type="component" value="Unassembled WGS sequence"/>
</dbReference>
<feature type="transmembrane region" description="Helical" evidence="1">
    <location>
        <begin position="222"/>
        <end position="242"/>
    </location>
</feature>
<dbReference type="AlphaFoldDB" id="A0A1G1XZG4"/>
<reference evidence="3 4" key="1">
    <citation type="journal article" date="2016" name="Nat. Commun.">
        <title>Thousands of microbial genomes shed light on interconnected biogeochemical processes in an aquifer system.</title>
        <authorList>
            <person name="Anantharaman K."/>
            <person name="Brown C.T."/>
            <person name="Hug L.A."/>
            <person name="Sharon I."/>
            <person name="Castelle C.J."/>
            <person name="Probst A.J."/>
            <person name="Thomas B.C."/>
            <person name="Singh A."/>
            <person name="Wilkins M.J."/>
            <person name="Karaoz U."/>
            <person name="Brodie E.L."/>
            <person name="Williams K.H."/>
            <person name="Hubbard S.S."/>
            <person name="Banfield J.F."/>
        </authorList>
    </citation>
    <scope>NUCLEOTIDE SEQUENCE [LARGE SCALE GENOMIC DNA]</scope>
</reference>
<proteinExistence type="predicted"/>
<gene>
    <name evidence="3" type="ORF">A2744_02280</name>
</gene>
<feature type="transmembrane region" description="Helical" evidence="1">
    <location>
        <begin position="12"/>
        <end position="32"/>
    </location>
</feature>
<protein>
    <recommendedName>
        <fullName evidence="2">Heparan-alpha-glucosaminide N-acetyltransferase catalytic domain-containing protein</fullName>
    </recommendedName>
</protein>